<dbReference type="AlphaFoldDB" id="A0A327JQ02"/>
<reference evidence="2 3" key="1">
    <citation type="submission" date="2017-07" db="EMBL/GenBank/DDBJ databases">
        <title>Draft Genome Sequences of Select Purple Nonsulfur Bacteria.</title>
        <authorList>
            <person name="Lasarre B."/>
            <person name="Mckinlay J.B."/>
        </authorList>
    </citation>
    <scope>NUCLEOTIDE SEQUENCE [LARGE SCALE GENOMIC DNA]</scope>
    <source>
        <strain evidence="2 3">DSM 11290</strain>
    </source>
</reference>
<dbReference type="Proteomes" id="UP000249299">
    <property type="component" value="Unassembled WGS sequence"/>
</dbReference>
<evidence type="ECO:0000313" key="2">
    <source>
        <dbReference type="EMBL" id="RAI25498.1"/>
    </source>
</evidence>
<keyword evidence="1" id="KW-1133">Transmembrane helix</keyword>
<feature type="transmembrane region" description="Helical" evidence="1">
    <location>
        <begin position="35"/>
        <end position="55"/>
    </location>
</feature>
<feature type="transmembrane region" description="Helical" evidence="1">
    <location>
        <begin position="99"/>
        <end position="119"/>
    </location>
</feature>
<dbReference type="InterPro" id="IPR058956">
    <property type="entry name" value="MamC"/>
</dbReference>
<sequence length="132" mass="13388">MSMTYHPETPYAHYGVPAAPYPASQPASGDVCADLVRLALMGAVVGGSIAAASGLRKVRRGEIQQWDMTLETTRGAVLAGAATAISGAAARAVTDEGIARLGVLFAGGVAAYYGLEALADRLEPAKKNGGGK</sequence>
<gene>
    <name evidence="2" type="ORF">CH339_17935</name>
</gene>
<name>A0A327JQ02_9HYPH</name>
<dbReference type="Pfam" id="PF26373">
    <property type="entry name" value="MamC"/>
    <property type="match status" value="1"/>
</dbReference>
<evidence type="ECO:0000256" key="1">
    <source>
        <dbReference type="SAM" id="Phobius"/>
    </source>
</evidence>
<dbReference type="EMBL" id="NPEV01000046">
    <property type="protein sequence ID" value="RAI25498.1"/>
    <property type="molecule type" value="Genomic_DNA"/>
</dbReference>
<proteinExistence type="predicted"/>
<keyword evidence="1" id="KW-0812">Transmembrane</keyword>
<organism evidence="2 3">
    <name type="scientific">Rhodobium orientis</name>
    <dbReference type="NCBI Taxonomy" id="34017"/>
    <lineage>
        <taxon>Bacteria</taxon>
        <taxon>Pseudomonadati</taxon>
        <taxon>Pseudomonadota</taxon>
        <taxon>Alphaproteobacteria</taxon>
        <taxon>Hyphomicrobiales</taxon>
        <taxon>Rhodobiaceae</taxon>
        <taxon>Rhodobium</taxon>
    </lineage>
</organism>
<comment type="caution">
    <text evidence="2">The sequence shown here is derived from an EMBL/GenBank/DDBJ whole genome shotgun (WGS) entry which is preliminary data.</text>
</comment>
<keyword evidence="1" id="KW-0472">Membrane</keyword>
<protein>
    <submittedName>
        <fullName evidence="2">Uncharacterized protein</fullName>
    </submittedName>
</protein>
<accession>A0A327JQ02</accession>
<evidence type="ECO:0000313" key="3">
    <source>
        <dbReference type="Proteomes" id="UP000249299"/>
    </source>
</evidence>
<dbReference type="RefSeq" id="WP_111435768.1">
    <property type="nucleotide sequence ID" value="NZ_JACIGG010000031.1"/>
</dbReference>
<feature type="transmembrane region" description="Helical" evidence="1">
    <location>
        <begin position="76"/>
        <end position="93"/>
    </location>
</feature>
<keyword evidence="3" id="KW-1185">Reference proteome</keyword>